<evidence type="ECO:0000313" key="15">
    <source>
        <dbReference type="Proteomes" id="UP001596337"/>
    </source>
</evidence>
<name>A0ABW2BZX2_9PSEU</name>
<gene>
    <name evidence="14" type="ORF">ACFQGD_13380</name>
</gene>
<keyword evidence="6 10" id="KW-0560">Oxidoreductase</keyword>
<dbReference type="RefSeq" id="WP_345404745.1">
    <property type="nucleotide sequence ID" value="NZ_BAABLA010000118.1"/>
</dbReference>
<protein>
    <recommendedName>
        <fullName evidence="8">Acyl-[acyl-carrier-protein] dehydrogenase MbtN</fullName>
    </recommendedName>
    <alternativeName>
        <fullName evidence="9">Mycobactin synthase protein N</fullName>
    </alternativeName>
</protein>
<evidence type="ECO:0000256" key="1">
    <source>
        <dbReference type="ARBA" id="ARBA00001974"/>
    </source>
</evidence>
<accession>A0ABW2BZX2</accession>
<comment type="function">
    <text evidence="7">Catalyzes the dehydrogenation at the alpha-beta position of ACP-bound acyl chains. This results in the introduction of a double bond in the lipidic chain, which is further transferred to the epsilon-amino group of lysine residue in the mycobactin core by MbtK.</text>
</comment>
<dbReference type="Gene3D" id="2.40.110.10">
    <property type="entry name" value="Butyryl-CoA Dehydrogenase, subunit A, domain 2"/>
    <property type="match status" value="1"/>
</dbReference>
<dbReference type="InterPro" id="IPR037069">
    <property type="entry name" value="AcylCoA_DH/ox_N_sf"/>
</dbReference>
<evidence type="ECO:0000259" key="11">
    <source>
        <dbReference type="Pfam" id="PF00441"/>
    </source>
</evidence>
<evidence type="ECO:0000256" key="9">
    <source>
        <dbReference type="ARBA" id="ARBA00042660"/>
    </source>
</evidence>
<evidence type="ECO:0000256" key="10">
    <source>
        <dbReference type="RuleBase" id="RU362125"/>
    </source>
</evidence>
<proteinExistence type="inferred from homology"/>
<evidence type="ECO:0000256" key="4">
    <source>
        <dbReference type="ARBA" id="ARBA00022630"/>
    </source>
</evidence>
<dbReference type="InterPro" id="IPR009100">
    <property type="entry name" value="AcylCoA_DH/oxidase_NM_dom_sf"/>
</dbReference>
<dbReference type="PROSITE" id="PS00072">
    <property type="entry name" value="ACYL_COA_DH_1"/>
    <property type="match status" value="1"/>
</dbReference>
<dbReference type="Pfam" id="PF02770">
    <property type="entry name" value="Acyl-CoA_dh_M"/>
    <property type="match status" value="1"/>
</dbReference>
<keyword evidence="4 10" id="KW-0285">Flavoprotein</keyword>
<dbReference type="InterPro" id="IPR050741">
    <property type="entry name" value="Acyl-CoA_dehydrogenase"/>
</dbReference>
<dbReference type="InterPro" id="IPR006089">
    <property type="entry name" value="Acyl-CoA_DH_CS"/>
</dbReference>
<feature type="domain" description="Acyl-CoA dehydrogenase/oxidase N-terminal" evidence="13">
    <location>
        <begin position="3"/>
        <end position="113"/>
    </location>
</feature>
<keyword evidence="15" id="KW-1185">Reference proteome</keyword>
<dbReference type="Pfam" id="PF00441">
    <property type="entry name" value="Acyl-CoA_dh_1"/>
    <property type="match status" value="1"/>
</dbReference>
<evidence type="ECO:0000259" key="13">
    <source>
        <dbReference type="Pfam" id="PF02771"/>
    </source>
</evidence>
<comment type="caution">
    <text evidence="14">The sequence shown here is derived from an EMBL/GenBank/DDBJ whole genome shotgun (WGS) entry which is preliminary data.</text>
</comment>
<feature type="domain" description="Acyl-CoA dehydrogenase/oxidase C-terminal" evidence="11">
    <location>
        <begin position="225"/>
        <end position="374"/>
    </location>
</feature>
<organism evidence="14 15">
    <name type="scientific">Haloechinothrix salitolerans</name>
    <dbReference type="NCBI Taxonomy" id="926830"/>
    <lineage>
        <taxon>Bacteria</taxon>
        <taxon>Bacillati</taxon>
        <taxon>Actinomycetota</taxon>
        <taxon>Actinomycetes</taxon>
        <taxon>Pseudonocardiales</taxon>
        <taxon>Pseudonocardiaceae</taxon>
        <taxon>Haloechinothrix</taxon>
    </lineage>
</organism>
<evidence type="ECO:0000256" key="5">
    <source>
        <dbReference type="ARBA" id="ARBA00022827"/>
    </source>
</evidence>
<feature type="domain" description="Acyl-CoA oxidase/dehydrogenase middle" evidence="12">
    <location>
        <begin position="117"/>
        <end position="212"/>
    </location>
</feature>
<sequence length="374" mass="40756">MTADLDDLRELARAFCVNELLPHQQRWREQHHVDREVWYKGGSAGLLCMSIPEEYGGGGGTFAHEAVLLEEQARVGDNAWGIGVHCAVAAHYILAYGTEEQKRTWLPRMASGETVVAIAMTEPGAGSDLQGITTRAVKDGTDYVINGAKTFISNTSQAGLVIVVAKTDPNAGHRGISLLLVETNRDGVKRGRILDKIGQRGQDASELFFDGVRVPRTSVLGGVAGHGFAQLMSQLPQERLTISVIAAAAMESALEQTIAYTRTRRAFGKALADFQHTRFTLAEAATEARVVKTFVDDCVIKHLGGELDGATAAMAKWWSTECAMRVIDDCLQLHGGYGYMSEYPISHLWADHRVARIYGGTTEIMKEIVARSLL</sequence>
<dbReference type="PANTHER" id="PTHR48083:SF20">
    <property type="entry name" value="LONG-CHAIN SPECIFIC ACYL-COA DEHYDROGENASE, MITOCHONDRIAL"/>
    <property type="match status" value="1"/>
</dbReference>
<dbReference type="InterPro" id="IPR009075">
    <property type="entry name" value="AcylCo_DH/oxidase_C"/>
</dbReference>
<dbReference type="SUPFAM" id="SSF47203">
    <property type="entry name" value="Acyl-CoA dehydrogenase C-terminal domain-like"/>
    <property type="match status" value="1"/>
</dbReference>
<dbReference type="SUPFAM" id="SSF56645">
    <property type="entry name" value="Acyl-CoA dehydrogenase NM domain-like"/>
    <property type="match status" value="1"/>
</dbReference>
<evidence type="ECO:0000256" key="8">
    <source>
        <dbReference type="ARBA" id="ARBA00040394"/>
    </source>
</evidence>
<comment type="pathway">
    <text evidence="2">Siderophore biosynthesis; mycobactin biosynthesis.</text>
</comment>
<dbReference type="Gene3D" id="1.10.540.10">
    <property type="entry name" value="Acyl-CoA dehydrogenase/oxidase, N-terminal domain"/>
    <property type="match status" value="1"/>
</dbReference>
<evidence type="ECO:0000313" key="14">
    <source>
        <dbReference type="EMBL" id="MFC6868134.1"/>
    </source>
</evidence>
<reference evidence="15" key="1">
    <citation type="journal article" date="2019" name="Int. J. Syst. Evol. Microbiol.">
        <title>The Global Catalogue of Microorganisms (GCM) 10K type strain sequencing project: providing services to taxonomists for standard genome sequencing and annotation.</title>
        <authorList>
            <consortium name="The Broad Institute Genomics Platform"/>
            <consortium name="The Broad Institute Genome Sequencing Center for Infectious Disease"/>
            <person name="Wu L."/>
            <person name="Ma J."/>
        </authorList>
    </citation>
    <scope>NUCLEOTIDE SEQUENCE [LARGE SCALE GENOMIC DNA]</scope>
    <source>
        <strain evidence="15">KCTC 32255</strain>
    </source>
</reference>
<keyword evidence="5 10" id="KW-0274">FAD</keyword>
<evidence type="ECO:0000256" key="2">
    <source>
        <dbReference type="ARBA" id="ARBA00005102"/>
    </source>
</evidence>
<dbReference type="GO" id="GO:0016491">
    <property type="term" value="F:oxidoreductase activity"/>
    <property type="evidence" value="ECO:0007669"/>
    <property type="project" value="UniProtKB-KW"/>
</dbReference>
<comment type="cofactor">
    <cofactor evidence="1 10">
        <name>FAD</name>
        <dbReference type="ChEBI" id="CHEBI:57692"/>
    </cofactor>
</comment>
<dbReference type="InterPro" id="IPR046373">
    <property type="entry name" value="Acyl-CoA_Oxase/DH_mid-dom_sf"/>
</dbReference>
<dbReference type="InterPro" id="IPR036250">
    <property type="entry name" value="AcylCo_DH-like_C"/>
</dbReference>
<dbReference type="EMBL" id="JBHSXX010000001">
    <property type="protein sequence ID" value="MFC6868134.1"/>
    <property type="molecule type" value="Genomic_DNA"/>
</dbReference>
<dbReference type="InterPro" id="IPR013786">
    <property type="entry name" value="AcylCoA_DH/ox_N"/>
</dbReference>
<dbReference type="Gene3D" id="1.20.140.10">
    <property type="entry name" value="Butyryl-CoA Dehydrogenase, subunit A, domain 3"/>
    <property type="match status" value="1"/>
</dbReference>
<dbReference type="InterPro" id="IPR006091">
    <property type="entry name" value="Acyl-CoA_Oxase/DH_mid-dom"/>
</dbReference>
<evidence type="ECO:0000259" key="12">
    <source>
        <dbReference type="Pfam" id="PF02770"/>
    </source>
</evidence>
<evidence type="ECO:0000256" key="6">
    <source>
        <dbReference type="ARBA" id="ARBA00023002"/>
    </source>
</evidence>
<comment type="similarity">
    <text evidence="3 10">Belongs to the acyl-CoA dehydrogenase family.</text>
</comment>
<evidence type="ECO:0000256" key="7">
    <source>
        <dbReference type="ARBA" id="ARBA00037085"/>
    </source>
</evidence>
<dbReference type="PANTHER" id="PTHR48083">
    <property type="entry name" value="MEDIUM-CHAIN SPECIFIC ACYL-COA DEHYDROGENASE, MITOCHONDRIAL-RELATED"/>
    <property type="match status" value="1"/>
</dbReference>
<dbReference type="Proteomes" id="UP001596337">
    <property type="component" value="Unassembled WGS sequence"/>
</dbReference>
<dbReference type="Pfam" id="PF02771">
    <property type="entry name" value="Acyl-CoA_dh_N"/>
    <property type="match status" value="1"/>
</dbReference>
<evidence type="ECO:0000256" key="3">
    <source>
        <dbReference type="ARBA" id="ARBA00009347"/>
    </source>
</evidence>